<dbReference type="PANTHER" id="PTHR11645">
    <property type="entry name" value="PYRROLINE-5-CARBOXYLATE REDUCTASE"/>
    <property type="match status" value="1"/>
</dbReference>
<keyword evidence="4" id="KW-0963">Cytoplasm</keyword>
<dbReference type="InterPro" id="IPR008927">
    <property type="entry name" value="6-PGluconate_DH-like_C_sf"/>
</dbReference>
<dbReference type="SUPFAM" id="SSF51735">
    <property type="entry name" value="NAD(P)-binding Rossmann-fold domains"/>
    <property type="match status" value="1"/>
</dbReference>
<dbReference type="InterPro" id="IPR028939">
    <property type="entry name" value="P5C_Rdtase_cat_N"/>
</dbReference>
<dbReference type="Pfam" id="PF14748">
    <property type="entry name" value="P5CR_dimer"/>
    <property type="match status" value="1"/>
</dbReference>
<dbReference type="GO" id="GO:0005737">
    <property type="term" value="C:cytoplasm"/>
    <property type="evidence" value="ECO:0007669"/>
    <property type="project" value="UniProtKB-SubCell"/>
</dbReference>
<feature type="binding site" evidence="6">
    <location>
        <begin position="73"/>
        <end position="76"/>
    </location>
    <ligand>
        <name>NADP(+)</name>
        <dbReference type="ChEBI" id="CHEBI:58349"/>
    </ligand>
</feature>
<accession>A0A1E3W1B6</accession>
<dbReference type="HAMAP" id="MF_01925">
    <property type="entry name" value="P5C_reductase"/>
    <property type="match status" value="1"/>
</dbReference>
<dbReference type="InterPro" id="IPR029036">
    <property type="entry name" value="P5CR_dimer"/>
</dbReference>
<comment type="pathway">
    <text evidence="4">Amino-acid biosynthesis; L-proline biosynthesis; L-proline from L-glutamate 5-semialdehyde: step 1/1.</text>
</comment>
<gene>
    <name evidence="4" type="primary">proC</name>
    <name evidence="9" type="ORF">AUC69_08030</name>
</gene>
<evidence type="ECO:0000313" key="9">
    <source>
        <dbReference type="EMBL" id="ODR99580.1"/>
    </source>
</evidence>
<dbReference type="EC" id="1.5.1.2" evidence="4 5"/>
<dbReference type="GO" id="GO:0004735">
    <property type="term" value="F:pyrroline-5-carboxylate reductase activity"/>
    <property type="evidence" value="ECO:0007669"/>
    <property type="project" value="UniProtKB-UniRule"/>
</dbReference>
<dbReference type="InterPro" id="IPR036291">
    <property type="entry name" value="NAD(P)-bd_dom_sf"/>
</dbReference>
<dbReference type="RefSeq" id="WP_069441128.1">
    <property type="nucleotide sequence ID" value="NZ_LPWF01000016.1"/>
</dbReference>
<dbReference type="PANTHER" id="PTHR11645:SF0">
    <property type="entry name" value="PYRROLINE-5-CARBOXYLATE REDUCTASE 3"/>
    <property type="match status" value="1"/>
</dbReference>
<evidence type="ECO:0000256" key="4">
    <source>
        <dbReference type="HAMAP-Rule" id="MF_01925"/>
    </source>
</evidence>
<evidence type="ECO:0000313" key="10">
    <source>
        <dbReference type="Proteomes" id="UP000094472"/>
    </source>
</evidence>
<dbReference type="Gene3D" id="1.10.3730.10">
    <property type="entry name" value="ProC C-terminal domain-like"/>
    <property type="match status" value="1"/>
</dbReference>
<protein>
    <recommendedName>
        <fullName evidence="4 5">Pyrroline-5-carboxylate reductase</fullName>
        <shortName evidence="4">P5C reductase</shortName>
        <shortName evidence="4">P5CR</shortName>
        <ecNumber evidence="4 5">1.5.1.2</ecNumber>
    </recommendedName>
    <alternativeName>
        <fullName evidence="4">PCA reductase</fullName>
    </alternativeName>
</protein>
<dbReference type="OrthoDB" id="9805754at2"/>
<dbReference type="STRING" id="1774969.AUC69_08030"/>
<name>A0A1E3W1B6_9HYPH</name>
<evidence type="ECO:0000256" key="5">
    <source>
        <dbReference type="NCBIfam" id="TIGR00112"/>
    </source>
</evidence>
<feature type="domain" description="Pyrroline-5-carboxylate reductase catalytic N-terminal" evidence="7">
    <location>
        <begin position="11"/>
        <end position="102"/>
    </location>
</feature>
<dbReference type="Pfam" id="PF03807">
    <property type="entry name" value="F420_oxidored"/>
    <property type="match status" value="1"/>
</dbReference>
<keyword evidence="4" id="KW-0028">Amino-acid biosynthesis</keyword>
<dbReference type="Proteomes" id="UP000094472">
    <property type="component" value="Unassembled WGS sequence"/>
</dbReference>
<dbReference type="UniPathway" id="UPA00098">
    <property type="reaction ID" value="UER00361"/>
</dbReference>
<dbReference type="EMBL" id="LPWF01000016">
    <property type="protein sequence ID" value="ODR99580.1"/>
    <property type="molecule type" value="Genomic_DNA"/>
</dbReference>
<dbReference type="GO" id="GO:0055129">
    <property type="term" value="P:L-proline biosynthetic process"/>
    <property type="evidence" value="ECO:0007669"/>
    <property type="project" value="UniProtKB-UniRule"/>
</dbReference>
<comment type="function">
    <text evidence="4">Catalyzes the reduction of 1-pyrroline-5-carboxylate (PCA) to L-proline.</text>
</comment>
<proteinExistence type="inferred from homology"/>
<comment type="subcellular location">
    <subcellularLocation>
        <location evidence="4">Cytoplasm</location>
    </subcellularLocation>
</comment>
<dbReference type="InterPro" id="IPR000304">
    <property type="entry name" value="Pyrroline-COOH_reductase"/>
</dbReference>
<evidence type="ECO:0000256" key="6">
    <source>
        <dbReference type="PIRSR" id="PIRSR000193-1"/>
    </source>
</evidence>
<feature type="domain" description="Pyrroline-5-carboxylate reductase dimerisation" evidence="8">
    <location>
        <begin position="166"/>
        <end position="271"/>
    </location>
</feature>
<dbReference type="FunFam" id="1.10.3730.10:FF:000001">
    <property type="entry name" value="Pyrroline-5-carboxylate reductase"/>
    <property type="match status" value="1"/>
</dbReference>
<keyword evidence="4" id="KW-0641">Proline biosynthesis</keyword>
<evidence type="ECO:0000259" key="7">
    <source>
        <dbReference type="Pfam" id="PF03807"/>
    </source>
</evidence>
<organism evidence="9 10">
    <name type="scientific">Methyloceanibacter superfactus</name>
    <dbReference type="NCBI Taxonomy" id="1774969"/>
    <lineage>
        <taxon>Bacteria</taxon>
        <taxon>Pseudomonadati</taxon>
        <taxon>Pseudomonadota</taxon>
        <taxon>Alphaproteobacteria</taxon>
        <taxon>Hyphomicrobiales</taxon>
        <taxon>Hyphomicrobiaceae</taxon>
        <taxon>Methyloceanibacter</taxon>
    </lineage>
</organism>
<comment type="catalytic activity">
    <reaction evidence="4">
        <text>L-proline + NAD(+) = (S)-1-pyrroline-5-carboxylate + NADH + 2 H(+)</text>
        <dbReference type="Rhea" id="RHEA:14105"/>
        <dbReference type="ChEBI" id="CHEBI:15378"/>
        <dbReference type="ChEBI" id="CHEBI:17388"/>
        <dbReference type="ChEBI" id="CHEBI:57540"/>
        <dbReference type="ChEBI" id="CHEBI:57945"/>
        <dbReference type="ChEBI" id="CHEBI:60039"/>
        <dbReference type="EC" id="1.5.1.2"/>
    </reaction>
</comment>
<dbReference type="NCBIfam" id="TIGR00112">
    <property type="entry name" value="proC"/>
    <property type="match status" value="1"/>
</dbReference>
<reference evidence="9 10" key="1">
    <citation type="journal article" date="2016" name="Environ. Microbiol.">
        <title>New Methyloceanibacter diversity from North Sea sediments includes methanotroph containing solely the soluble methane monooxygenase.</title>
        <authorList>
            <person name="Vekeman B."/>
            <person name="Kerckhof F.M."/>
            <person name="Cremers G."/>
            <person name="de Vos P."/>
            <person name="Vandamme P."/>
            <person name="Boon N."/>
            <person name="Op den Camp H.J."/>
            <person name="Heylen K."/>
        </authorList>
    </citation>
    <scope>NUCLEOTIDE SEQUENCE [LARGE SCALE GENOMIC DNA]</scope>
    <source>
        <strain evidence="9 10">R-67175</strain>
    </source>
</reference>
<keyword evidence="3 4" id="KW-0560">Oxidoreductase</keyword>
<comment type="caution">
    <text evidence="9">The sequence shown here is derived from an EMBL/GenBank/DDBJ whole genome shotgun (WGS) entry which is preliminary data.</text>
</comment>
<evidence type="ECO:0000256" key="2">
    <source>
        <dbReference type="ARBA" id="ARBA00022857"/>
    </source>
</evidence>
<dbReference type="Gene3D" id="3.40.50.720">
    <property type="entry name" value="NAD(P)-binding Rossmann-like Domain"/>
    <property type="match status" value="1"/>
</dbReference>
<keyword evidence="2 4" id="KW-0521">NADP</keyword>
<dbReference type="SUPFAM" id="SSF48179">
    <property type="entry name" value="6-phosphogluconate dehydrogenase C-terminal domain-like"/>
    <property type="match status" value="1"/>
</dbReference>
<evidence type="ECO:0000259" key="8">
    <source>
        <dbReference type="Pfam" id="PF14748"/>
    </source>
</evidence>
<dbReference type="AlphaFoldDB" id="A0A1E3W1B6"/>
<dbReference type="PIRSF" id="PIRSF000193">
    <property type="entry name" value="Pyrrol-5-carb_rd"/>
    <property type="match status" value="1"/>
</dbReference>
<keyword evidence="10" id="KW-1185">Reference proteome</keyword>
<sequence>MTLRLAGPLLLVGAGKMGGALLEGWLQQGLDPATVSFKTPRCRTRWQHSPQRTASWQAMRPSYRRRPAVILIAVKPDVAEKLLPEVEPMVGDETVVLSIAAGRTLQSLSRYLPETVAVVRAMPNTPASVGQGMTVAIANANVTQQQKNECDALMSAVGEVIWVEDEALLDPVTAVSGSGPAYVFLLAECLEEAGIAAGLPHELAERLARATVAGAGELLRRSDLEPAQLRKNVTSPKGTTAAALDVLMGEDALKDLLTQAVAAAAKRSRELSS</sequence>
<evidence type="ECO:0000256" key="3">
    <source>
        <dbReference type="ARBA" id="ARBA00023002"/>
    </source>
</evidence>
<comment type="similarity">
    <text evidence="1 4">Belongs to the pyrroline-5-carboxylate reductase family.</text>
</comment>
<evidence type="ECO:0000256" key="1">
    <source>
        <dbReference type="ARBA" id="ARBA00005525"/>
    </source>
</evidence>
<comment type="catalytic activity">
    <reaction evidence="4">
        <text>L-proline + NADP(+) = (S)-1-pyrroline-5-carboxylate + NADPH + 2 H(+)</text>
        <dbReference type="Rhea" id="RHEA:14109"/>
        <dbReference type="ChEBI" id="CHEBI:15378"/>
        <dbReference type="ChEBI" id="CHEBI:17388"/>
        <dbReference type="ChEBI" id="CHEBI:57783"/>
        <dbReference type="ChEBI" id="CHEBI:58349"/>
        <dbReference type="ChEBI" id="CHEBI:60039"/>
        <dbReference type="EC" id="1.5.1.2"/>
    </reaction>
</comment>